<dbReference type="Proteomes" id="UP000695000">
    <property type="component" value="Unplaced"/>
</dbReference>
<dbReference type="Gene3D" id="3.30.1540.10">
    <property type="entry name" value="formyl-coa transferase, domain 3"/>
    <property type="match status" value="1"/>
</dbReference>
<name>A0ABM1MH16_NICVS</name>
<dbReference type="PANTHER" id="PTHR48228:SF5">
    <property type="entry name" value="ALPHA-METHYLACYL-COA RACEMASE"/>
    <property type="match status" value="1"/>
</dbReference>
<dbReference type="InterPro" id="IPR050509">
    <property type="entry name" value="CoA-transferase_III"/>
</dbReference>
<dbReference type="Pfam" id="PF02515">
    <property type="entry name" value="CoA_transf_3"/>
    <property type="match status" value="1"/>
</dbReference>
<keyword evidence="2" id="KW-1185">Reference proteome</keyword>
<proteinExistence type="inferred from homology"/>
<sequence>MALKGIKVLEFAGLAPGPFCGMILADFGASVLRIDKVNNNTNLDVLSNGKQSLAVNLKSPEGIDIIKQLSKEYDVLIEPFRAGVMENLGIGPKILLENNPKLIYARLTGFGQDGPYSKRAGHDINYIGLSGLLSMFSRVNEKPMFPANLAADFGGGGLMCAMGILMALYERTNSGLGQIVDCNMVEGSSYLGSWLLRSQKLPIWGNKPGENVLDSGAHFYEVYETKDGKYVTVGPLEMQFYKELLDGLELEELDYFDFKNGKEVLTKIFLTKTRDEWSKIFDEKDACVFPVLTAEEATEHKHTKCNFMKDETTVIPKPGVKLSRTPAKTTAFKKSPQCGEDSIDVLKDLGYSEENIWNLCKKGIIKTHKSKL</sequence>
<evidence type="ECO:0000313" key="4">
    <source>
        <dbReference type="RefSeq" id="XP_017773867.1"/>
    </source>
</evidence>
<dbReference type="SUPFAM" id="SSF89796">
    <property type="entry name" value="CoA-transferase family III (CaiB/BaiF)"/>
    <property type="match status" value="1"/>
</dbReference>
<evidence type="ECO:0000313" key="3">
    <source>
        <dbReference type="RefSeq" id="XP_017773866.1"/>
    </source>
</evidence>
<dbReference type="RefSeq" id="XP_017773866.1">
    <property type="nucleotide sequence ID" value="XM_017918377.1"/>
</dbReference>
<dbReference type="GeneID" id="108560711"/>
<gene>
    <name evidence="3 4" type="primary">LOC108560711</name>
</gene>
<dbReference type="RefSeq" id="XP_017773867.1">
    <property type="nucleotide sequence ID" value="XM_017918378.1"/>
</dbReference>
<evidence type="ECO:0000256" key="1">
    <source>
        <dbReference type="ARBA" id="ARBA00008383"/>
    </source>
</evidence>
<protein>
    <submittedName>
        <fullName evidence="3 4">Alpha-methylacyl-CoA racemase-like</fullName>
    </submittedName>
</protein>
<comment type="similarity">
    <text evidence="1">Belongs to the CoA-transferase III family.</text>
</comment>
<dbReference type="InterPro" id="IPR044855">
    <property type="entry name" value="CoA-Trfase_III_dom3_sf"/>
</dbReference>
<evidence type="ECO:0000313" key="2">
    <source>
        <dbReference type="Proteomes" id="UP000695000"/>
    </source>
</evidence>
<dbReference type="Gene3D" id="3.40.50.10540">
    <property type="entry name" value="Crotonobetainyl-coa:carnitine coa-transferase, domain 1"/>
    <property type="match status" value="1"/>
</dbReference>
<dbReference type="InterPro" id="IPR003673">
    <property type="entry name" value="CoA-Trfase_fam_III"/>
</dbReference>
<dbReference type="InterPro" id="IPR023606">
    <property type="entry name" value="CoA-Trfase_III_dom_1_sf"/>
</dbReference>
<dbReference type="PANTHER" id="PTHR48228">
    <property type="entry name" value="SUCCINYL-COA--D-CITRAMALATE COA-TRANSFERASE"/>
    <property type="match status" value="1"/>
</dbReference>
<accession>A0ABM1MH16</accession>
<reference evidence="3 4" key="1">
    <citation type="submission" date="2025-05" db="UniProtKB">
        <authorList>
            <consortium name="RefSeq"/>
        </authorList>
    </citation>
    <scope>IDENTIFICATION</scope>
    <source>
        <tissue evidence="3 4">Whole Larva</tissue>
    </source>
</reference>
<organism evidence="2 3">
    <name type="scientific">Nicrophorus vespilloides</name>
    <name type="common">Boreal carrion beetle</name>
    <dbReference type="NCBI Taxonomy" id="110193"/>
    <lineage>
        <taxon>Eukaryota</taxon>
        <taxon>Metazoa</taxon>
        <taxon>Ecdysozoa</taxon>
        <taxon>Arthropoda</taxon>
        <taxon>Hexapoda</taxon>
        <taxon>Insecta</taxon>
        <taxon>Pterygota</taxon>
        <taxon>Neoptera</taxon>
        <taxon>Endopterygota</taxon>
        <taxon>Coleoptera</taxon>
        <taxon>Polyphaga</taxon>
        <taxon>Staphyliniformia</taxon>
        <taxon>Silphidae</taxon>
        <taxon>Nicrophorinae</taxon>
        <taxon>Nicrophorus</taxon>
    </lineage>
</organism>